<dbReference type="PROSITE" id="PS51732">
    <property type="entry name" value="ASN_GLN_ASE_3"/>
    <property type="match status" value="1"/>
</dbReference>
<dbReference type="RefSeq" id="WP_094291103.1">
    <property type="nucleotide sequence ID" value="NZ_NOIG01000011.1"/>
</dbReference>
<feature type="active site" description="O-isoaspartyl threonine intermediate" evidence="3">
    <location>
        <position position="16"/>
    </location>
</feature>
<dbReference type="InterPro" id="IPR027473">
    <property type="entry name" value="L-asparaginase_C"/>
</dbReference>
<dbReference type="SMART" id="SM00870">
    <property type="entry name" value="Asparaginase"/>
    <property type="match status" value="1"/>
</dbReference>
<name>A0A235EIL9_9BURK</name>
<dbReference type="GO" id="GO:0006528">
    <property type="term" value="P:asparagine metabolic process"/>
    <property type="evidence" value="ECO:0007669"/>
    <property type="project" value="InterPro"/>
</dbReference>
<sequence>MQVSGQKIVVLGTGGTIAGTSAQAGDNIGYTAAQVGVEQLLAAVPGLQALAGCMLVAEQVAQVDSKDMDDDVWRALALRCAHHLADPDVRGLVITHGTDTLEETAWFLHEVLNTTKPVVLTCAMRPATALTPDGPQNLLDAVAVVLAPGATGVVAVAAGELHAARNVQKVHPYRVHAFNSSDAGPLGWVEEGRVRLVQNWPLPPVRRAFYAIKTGSESTEWPWVEVVLSHAGARAQTVDALVHAGVRGLVVACTGNGTIHHALEAALLRAQQAGVRVVRATRCPEGQVLPKPGDVLPDSEGLSPVKARVALLLDLLQAH</sequence>
<dbReference type="AlphaFoldDB" id="A0A235EIL9"/>
<dbReference type="Gene3D" id="3.40.50.1170">
    <property type="entry name" value="L-asparaginase, N-terminal domain"/>
    <property type="match status" value="1"/>
</dbReference>
<dbReference type="FunFam" id="3.40.50.1170:FF:000001">
    <property type="entry name" value="L-asparaginase 2"/>
    <property type="match status" value="1"/>
</dbReference>
<feature type="binding site" evidence="4">
    <location>
        <begin position="98"/>
        <end position="99"/>
    </location>
    <ligand>
        <name>substrate</name>
    </ligand>
</feature>
<dbReference type="SUPFAM" id="SSF53774">
    <property type="entry name" value="Glutaminase/Asparaginase"/>
    <property type="match status" value="1"/>
</dbReference>
<comment type="similarity">
    <text evidence="1">Belongs to the asparaginase 1 family.</text>
</comment>
<dbReference type="InterPro" id="IPR006034">
    <property type="entry name" value="Asparaginase/glutaminase-like"/>
</dbReference>
<keyword evidence="2" id="KW-0378">Hydrolase</keyword>
<organism evidence="9 10">
    <name type="scientific">Acidovorax kalamii</name>
    <dbReference type="NCBI Taxonomy" id="2004485"/>
    <lineage>
        <taxon>Bacteria</taxon>
        <taxon>Pseudomonadati</taxon>
        <taxon>Pseudomonadota</taxon>
        <taxon>Betaproteobacteria</taxon>
        <taxon>Burkholderiales</taxon>
        <taxon>Comamonadaceae</taxon>
        <taxon>Acidovorax</taxon>
    </lineage>
</organism>
<dbReference type="Proteomes" id="UP000215441">
    <property type="component" value="Unassembled WGS sequence"/>
</dbReference>
<feature type="domain" description="L-asparaginase N-terminal" evidence="7">
    <location>
        <begin position="7"/>
        <end position="199"/>
    </location>
</feature>
<evidence type="ECO:0000259" key="8">
    <source>
        <dbReference type="Pfam" id="PF17763"/>
    </source>
</evidence>
<evidence type="ECO:0000256" key="6">
    <source>
        <dbReference type="PROSITE-ProRule" id="PRU10100"/>
    </source>
</evidence>
<evidence type="ECO:0000313" key="10">
    <source>
        <dbReference type="Proteomes" id="UP000215441"/>
    </source>
</evidence>
<evidence type="ECO:0000256" key="2">
    <source>
        <dbReference type="ARBA" id="ARBA00022801"/>
    </source>
</evidence>
<dbReference type="PROSITE" id="PS00144">
    <property type="entry name" value="ASN_GLN_ASE_1"/>
    <property type="match status" value="1"/>
</dbReference>
<dbReference type="PANTHER" id="PTHR11707:SF28">
    <property type="entry name" value="60 KDA LYSOPHOSPHOLIPASE"/>
    <property type="match status" value="1"/>
</dbReference>
<evidence type="ECO:0000256" key="1">
    <source>
        <dbReference type="ARBA" id="ARBA00010518"/>
    </source>
</evidence>
<dbReference type="EMBL" id="NOIG01000011">
    <property type="protein sequence ID" value="OYD48882.1"/>
    <property type="molecule type" value="Genomic_DNA"/>
</dbReference>
<accession>A0A235EIL9</accession>
<dbReference type="InterPro" id="IPR020827">
    <property type="entry name" value="Asparaginase/glutaminase_AS1"/>
</dbReference>
<dbReference type="PIRSF" id="PIRSF001220">
    <property type="entry name" value="L-ASNase_gatD"/>
    <property type="match status" value="1"/>
</dbReference>
<dbReference type="SFLD" id="SFLDS00057">
    <property type="entry name" value="Glutaminase/Asparaginase"/>
    <property type="match status" value="1"/>
</dbReference>
<feature type="active site" evidence="6">
    <location>
        <position position="98"/>
    </location>
</feature>
<dbReference type="InterPro" id="IPR027475">
    <property type="entry name" value="Asparaginase/glutaminase_AS2"/>
</dbReference>
<dbReference type="OrthoDB" id="9788068at2"/>
<dbReference type="Gene3D" id="3.40.50.40">
    <property type="match status" value="1"/>
</dbReference>
<comment type="caution">
    <text evidence="9">The sequence shown here is derived from an EMBL/GenBank/DDBJ whole genome shotgun (WGS) entry which is preliminary data.</text>
</comment>
<dbReference type="InterPro" id="IPR036152">
    <property type="entry name" value="Asp/glu_Ase-like_sf"/>
</dbReference>
<protein>
    <submittedName>
        <fullName evidence="9">L-asparaginase</fullName>
    </submittedName>
</protein>
<evidence type="ECO:0000259" key="7">
    <source>
        <dbReference type="Pfam" id="PF00710"/>
    </source>
</evidence>
<evidence type="ECO:0000256" key="4">
    <source>
        <dbReference type="PIRSR" id="PIRSR001220-2"/>
    </source>
</evidence>
<gene>
    <name evidence="9" type="ORF">CBY09_18915</name>
</gene>
<evidence type="ECO:0000313" key="9">
    <source>
        <dbReference type="EMBL" id="OYD48882.1"/>
    </source>
</evidence>
<evidence type="ECO:0000256" key="3">
    <source>
        <dbReference type="PIRSR" id="PIRSR001220-1"/>
    </source>
</evidence>
<feature type="binding site" evidence="4">
    <location>
        <position position="65"/>
    </location>
    <ligand>
        <name>substrate</name>
    </ligand>
</feature>
<dbReference type="PROSITE" id="PS00917">
    <property type="entry name" value="ASN_GLN_ASE_2"/>
    <property type="match status" value="1"/>
</dbReference>
<dbReference type="PRINTS" id="PR00139">
    <property type="entry name" value="ASNGLNASE"/>
</dbReference>
<dbReference type="PANTHER" id="PTHR11707">
    <property type="entry name" value="L-ASPARAGINASE"/>
    <property type="match status" value="1"/>
</dbReference>
<feature type="domain" description="Asparaginase/glutaminase C-terminal" evidence="8">
    <location>
        <begin position="224"/>
        <end position="314"/>
    </location>
</feature>
<evidence type="ECO:0000256" key="5">
    <source>
        <dbReference type="PROSITE-ProRule" id="PRU10099"/>
    </source>
</evidence>
<dbReference type="Pfam" id="PF00710">
    <property type="entry name" value="Asparaginase"/>
    <property type="match status" value="1"/>
</dbReference>
<dbReference type="InterPro" id="IPR027474">
    <property type="entry name" value="L-asparaginase_N"/>
</dbReference>
<dbReference type="InterPro" id="IPR040919">
    <property type="entry name" value="Asparaginase_C"/>
</dbReference>
<dbReference type="GO" id="GO:0004067">
    <property type="term" value="F:asparaginase activity"/>
    <property type="evidence" value="ECO:0007669"/>
    <property type="project" value="UniProtKB-UniRule"/>
</dbReference>
<dbReference type="InterPro" id="IPR037152">
    <property type="entry name" value="L-asparaginase_N_sf"/>
</dbReference>
<dbReference type="InterPro" id="IPR004550">
    <property type="entry name" value="AsnASE_II"/>
</dbReference>
<proteinExistence type="inferred from homology"/>
<reference evidence="9 10" key="1">
    <citation type="submission" date="2017-07" db="EMBL/GenBank/DDBJ databases">
        <title>Acidovorax KNDSW TSA 6 genome sequence and assembly.</title>
        <authorList>
            <person name="Mayilraj S."/>
        </authorList>
    </citation>
    <scope>NUCLEOTIDE SEQUENCE [LARGE SCALE GENOMIC DNA]</scope>
    <source>
        <strain evidence="9 10">KNDSW-TSA6</strain>
    </source>
</reference>
<feature type="active site" evidence="5">
    <location>
        <position position="16"/>
    </location>
</feature>
<dbReference type="PIRSF" id="PIRSF500176">
    <property type="entry name" value="L_ASNase"/>
    <property type="match status" value="1"/>
</dbReference>
<keyword evidence="10" id="KW-1185">Reference proteome</keyword>
<dbReference type="CDD" id="cd08964">
    <property type="entry name" value="L-asparaginase_II"/>
    <property type="match status" value="1"/>
</dbReference>
<dbReference type="Pfam" id="PF17763">
    <property type="entry name" value="Asparaginase_C"/>
    <property type="match status" value="1"/>
</dbReference>